<evidence type="ECO:0000256" key="1">
    <source>
        <dbReference type="ARBA" id="ARBA00022679"/>
    </source>
</evidence>
<keyword evidence="3" id="KW-0963">Cytoplasm</keyword>
<evidence type="ECO:0000313" key="6">
    <source>
        <dbReference type="Proteomes" id="UP000275281"/>
    </source>
</evidence>
<dbReference type="AlphaFoldDB" id="A0A3N5Y520"/>
<dbReference type="CDD" id="cd24008">
    <property type="entry name" value="ASKHA_NBD_GLK"/>
    <property type="match status" value="1"/>
</dbReference>
<feature type="binding site" evidence="3">
    <location>
        <begin position="7"/>
        <end position="12"/>
    </location>
    <ligand>
        <name>ATP</name>
        <dbReference type="ChEBI" id="CHEBI:30616"/>
    </ligand>
</feature>
<dbReference type="RefSeq" id="WP_124026750.1">
    <property type="nucleotide sequence ID" value="NZ_JBHRSN010000005.1"/>
</dbReference>
<dbReference type="Gene3D" id="3.40.367.20">
    <property type="match status" value="1"/>
</dbReference>
<dbReference type="Gene3D" id="3.30.420.40">
    <property type="match status" value="1"/>
</dbReference>
<comment type="caution">
    <text evidence="5">The sequence shown here is derived from an EMBL/GenBank/DDBJ whole genome shotgun (WGS) entry which is preliminary data.</text>
</comment>
<evidence type="ECO:0000256" key="3">
    <source>
        <dbReference type="HAMAP-Rule" id="MF_00524"/>
    </source>
</evidence>
<dbReference type="OrthoDB" id="9800595at2"/>
<evidence type="ECO:0000256" key="4">
    <source>
        <dbReference type="RuleBase" id="RU004046"/>
    </source>
</evidence>
<reference evidence="5 6" key="1">
    <citation type="submission" date="2018-11" db="EMBL/GenBank/DDBJ databases">
        <authorList>
            <person name="Ye M.-Q."/>
            <person name="Du Z.-J."/>
        </authorList>
    </citation>
    <scope>NUCLEOTIDE SEQUENCE [LARGE SCALE GENOMIC DNA]</scope>
    <source>
        <strain evidence="5 6">U0105</strain>
    </source>
</reference>
<proteinExistence type="inferred from homology"/>
<keyword evidence="3" id="KW-0067">ATP-binding</keyword>
<organism evidence="5 6">
    <name type="scientific">Alteromonas sediminis</name>
    <dbReference type="NCBI Taxonomy" id="2259342"/>
    <lineage>
        <taxon>Bacteria</taxon>
        <taxon>Pseudomonadati</taxon>
        <taxon>Pseudomonadota</taxon>
        <taxon>Gammaproteobacteria</taxon>
        <taxon>Alteromonadales</taxon>
        <taxon>Alteromonadaceae</taxon>
        <taxon>Alteromonas/Salinimonas group</taxon>
        <taxon>Alteromonas</taxon>
    </lineage>
</organism>
<dbReference type="SUPFAM" id="SSF53067">
    <property type="entry name" value="Actin-like ATPase domain"/>
    <property type="match status" value="1"/>
</dbReference>
<keyword evidence="2 3" id="KW-0418">Kinase</keyword>
<keyword evidence="1 3" id="KW-0808">Transferase</keyword>
<comment type="subcellular location">
    <subcellularLocation>
        <location evidence="3">Cytoplasm</location>
    </subcellularLocation>
</comment>
<keyword evidence="3" id="KW-0324">Glycolysis</keyword>
<dbReference type="GO" id="GO:0006096">
    <property type="term" value="P:glycolytic process"/>
    <property type="evidence" value="ECO:0007669"/>
    <property type="project" value="UniProtKB-UniRule"/>
</dbReference>
<evidence type="ECO:0000256" key="2">
    <source>
        <dbReference type="ARBA" id="ARBA00022777"/>
    </source>
</evidence>
<dbReference type="PANTHER" id="PTHR47690">
    <property type="entry name" value="GLUCOKINASE"/>
    <property type="match status" value="1"/>
</dbReference>
<dbReference type="GO" id="GO:0004340">
    <property type="term" value="F:glucokinase activity"/>
    <property type="evidence" value="ECO:0007669"/>
    <property type="project" value="UniProtKB-UniRule"/>
</dbReference>
<dbReference type="EC" id="2.7.1.2" evidence="3"/>
<name>A0A3N5Y520_9ALTE</name>
<keyword evidence="6" id="KW-1185">Reference proteome</keyword>
<protein>
    <recommendedName>
        <fullName evidence="3">Glucokinase</fullName>
        <ecNumber evidence="3">2.7.1.2</ecNumber>
    </recommendedName>
    <alternativeName>
        <fullName evidence="3">Glucose kinase</fullName>
    </alternativeName>
</protein>
<dbReference type="InterPro" id="IPR003836">
    <property type="entry name" value="Glucokinase"/>
</dbReference>
<gene>
    <name evidence="3 5" type="primary">glk</name>
    <name evidence="5" type="ORF">DRW07_04985</name>
</gene>
<dbReference type="Pfam" id="PF02685">
    <property type="entry name" value="Glucokinase"/>
    <property type="match status" value="1"/>
</dbReference>
<sequence length="319" mass="34539">MNAHFVADVGGTNIRLATIHDGKLVDIQKMLCASFDNISDAIQQYFDAFDDRTYVAGCIAIACPTNDDQVSMTNHSWSFSKKALKDTLKLDNLFVINDFSAVAHSLPVLTNEQLVQVGQGHKQDSANVVVFGPGTGLGVEHMTWRQGVWETLDGEGGHVDFSPVDETDMVIWRFLNKKFGRASAEEVMSGRGLVNIYQALCEQACHTASFSDPAQITAAALDGSCALSVSTLNQFCRIMGSFAGNLALNAATHGGVYIGGGIASRFVSFLQQSDFRARFEAKGVMAKYVKDIPTYIITEPDHGLLGANAYLQQNIARNG</sequence>
<dbReference type="HAMAP" id="MF_00524">
    <property type="entry name" value="Glucokinase"/>
    <property type="match status" value="1"/>
</dbReference>
<comment type="similarity">
    <text evidence="3 4">Belongs to the bacterial glucokinase family.</text>
</comment>
<dbReference type="PANTHER" id="PTHR47690:SF1">
    <property type="entry name" value="GLUCOKINASE"/>
    <property type="match status" value="1"/>
</dbReference>
<comment type="catalytic activity">
    <reaction evidence="3">
        <text>D-glucose + ATP = D-glucose 6-phosphate + ADP + H(+)</text>
        <dbReference type="Rhea" id="RHEA:17825"/>
        <dbReference type="ChEBI" id="CHEBI:4167"/>
        <dbReference type="ChEBI" id="CHEBI:15378"/>
        <dbReference type="ChEBI" id="CHEBI:30616"/>
        <dbReference type="ChEBI" id="CHEBI:61548"/>
        <dbReference type="ChEBI" id="CHEBI:456216"/>
        <dbReference type="EC" id="2.7.1.2"/>
    </reaction>
</comment>
<dbReference type="Proteomes" id="UP000275281">
    <property type="component" value="Unassembled WGS sequence"/>
</dbReference>
<dbReference type="EMBL" id="RPOK01000001">
    <property type="protein sequence ID" value="RPJ68750.1"/>
    <property type="molecule type" value="Genomic_DNA"/>
</dbReference>
<keyword evidence="3" id="KW-0547">Nucleotide-binding</keyword>
<dbReference type="InterPro" id="IPR050201">
    <property type="entry name" value="Bacterial_glucokinase"/>
</dbReference>
<dbReference type="InterPro" id="IPR043129">
    <property type="entry name" value="ATPase_NBD"/>
</dbReference>
<accession>A0A3N5Y520</accession>
<evidence type="ECO:0000313" key="5">
    <source>
        <dbReference type="EMBL" id="RPJ68750.1"/>
    </source>
</evidence>
<dbReference type="GO" id="GO:0005524">
    <property type="term" value="F:ATP binding"/>
    <property type="evidence" value="ECO:0007669"/>
    <property type="project" value="UniProtKB-UniRule"/>
</dbReference>
<dbReference type="NCBIfam" id="TIGR00749">
    <property type="entry name" value="glk"/>
    <property type="match status" value="1"/>
</dbReference>
<dbReference type="GO" id="GO:0005536">
    <property type="term" value="F:D-glucose binding"/>
    <property type="evidence" value="ECO:0007669"/>
    <property type="project" value="InterPro"/>
</dbReference>
<dbReference type="GO" id="GO:0005829">
    <property type="term" value="C:cytosol"/>
    <property type="evidence" value="ECO:0007669"/>
    <property type="project" value="TreeGrafter"/>
</dbReference>